<dbReference type="AlphaFoldDB" id="A0A6J7JT89"/>
<feature type="domain" description="Ketoreductase" evidence="3">
    <location>
        <begin position="6"/>
        <end position="189"/>
    </location>
</feature>
<accession>A0A6J7JT89</accession>
<protein>
    <submittedName>
        <fullName evidence="4">Unannotated protein</fullName>
    </submittedName>
</protein>
<dbReference type="PANTHER" id="PTHR44196">
    <property type="entry name" value="DEHYDROGENASE/REDUCTASE SDR FAMILY MEMBER 7B"/>
    <property type="match status" value="1"/>
</dbReference>
<dbReference type="InterPro" id="IPR002347">
    <property type="entry name" value="SDR_fam"/>
</dbReference>
<evidence type="ECO:0000313" key="4">
    <source>
        <dbReference type="EMBL" id="CAB4945434.1"/>
    </source>
</evidence>
<comment type="similarity">
    <text evidence="1">Belongs to the short-chain dehydrogenases/reductases (SDR) family.</text>
</comment>
<name>A0A6J7JT89_9ZZZZ</name>
<dbReference type="GO" id="GO:0016491">
    <property type="term" value="F:oxidoreductase activity"/>
    <property type="evidence" value="ECO:0007669"/>
    <property type="project" value="UniProtKB-KW"/>
</dbReference>
<dbReference type="SMART" id="SM00822">
    <property type="entry name" value="PKS_KR"/>
    <property type="match status" value="1"/>
</dbReference>
<evidence type="ECO:0000256" key="1">
    <source>
        <dbReference type="ARBA" id="ARBA00006484"/>
    </source>
</evidence>
<dbReference type="GO" id="GO:0016020">
    <property type="term" value="C:membrane"/>
    <property type="evidence" value="ECO:0007669"/>
    <property type="project" value="TreeGrafter"/>
</dbReference>
<sequence>MTVAVRTVVVTGASAGLGRAVARRLAADGHRLGLLARGRAGLEAAAQEVREAGGTALVLPCDVADADAVEAAADRVERELGPIDVWINAAMTTVQGGVLDVTAEELRRSTEVTYLGSAHGVVSALRRMVPRDRGHVVQIGSALGVRGAPLQGAYSGAKHAIRGFCDAASADLRADGSRVRITILSPPAMNTTHFTWVRAHTRGAPRPVPPVVQPAAVAEQVAWVLEHPRRSRVAVDAATAVSLTVGRTDTPVVGRVVGAVIRRGLQTRAALRPRPDALFAPLDDDEDHGVEGPFGRESRSRIVEAPIVRRPVLSGAVALATAGAALAVRRGRG</sequence>
<dbReference type="InterPro" id="IPR057326">
    <property type="entry name" value="KR_dom"/>
</dbReference>
<dbReference type="Pfam" id="PF00106">
    <property type="entry name" value="adh_short"/>
    <property type="match status" value="1"/>
</dbReference>
<dbReference type="PRINTS" id="PR00081">
    <property type="entry name" value="GDHRDH"/>
</dbReference>
<dbReference type="InterPro" id="IPR020904">
    <property type="entry name" value="Sc_DH/Rdtase_CS"/>
</dbReference>
<proteinExistence type="inferred from homology"/>
<dbReference type="NCBIfam" id="NF005495">
    <property type="entry name" value="PRK07109.1"/>
    <property type="match status" value="1"/>
</dbReference>
<evidence type="ECO:0000259" key="3">
    <source>
        <dbReference type="SMART" id="SM00822"/>
    </source>
</evidence>
<dbReference type="EMBL" id="CAFBMK010000285">
    <property type="protein sequence ID" value="CAB4945434.1"/>
    <property type="molecule type" value="Genomic_DNA"/>
</dbReference>
<evidence type="ECO:0000256" key="2">
    <source>
        <dbReference type="ARBA" id="ARBA00023002"/>
    </source>
</evidence>
<dbReference type="PANTHER" id="PTHR44196:SF1">
    <property type="entry name" value="DEHYDROGENASE_REDUCTASE SDR FAMILY MEMBER 7B"/>
    <property type="match status" value="1"/>
</dbReference>
<organism evidence="4">
    <name type="scientific">freshwater metagenome</name>
    <dbReference type="NCBI Taxonomy" id="449393"/>
    <lineage>
        <taxon>unclassified sequences</taxon>
        <taxon>metagenomes</taxon>
        <taxon>ecological metagenomes</taxon>
    </lineage>
</organism>
<gene>
    <name evidence="4" type="ORF">UFOPK3564_03192</name>
</gene>
<dbReference type="PROSITE" id="PS00061">
    <property type="entry name" value="ADH_SHORT"/>
    <property type="match status" value="1"/>
</dbReference>
<dbReference type="SUPFAM" id="SSF51735">
    <property type="entry name" value="NAD(P)-binding Rossmann-fold domains"/>
    <property type="match status" value="1"/>
</dbReference>
<dbReference type="InterPro" id="IPR036291">
    <property type="entry name" value="NAD(P)-bd_dom_sf"/>
</dbReference>
<keyword evidence="2" id="KW-0560">Oxidoreductase</keyword>
<dbReference type="Gene3D" id="3.40.50.720">
    <property type="entry name" value="NAD(P)-binding Rossmann-like Domain"/>
    <property type="match status" value="1"/>
</dbReference>
<reference evidence="4" key="1">
    <citation type="submission" date="2020-05" db="EMBL/GenBank/DDBJ databases">
        <authorList>
            <person name="Chiriac C."/>
            <person name="Salcher M."/>
            <person name="Ghai R."/>
            <person name="Kavagutti S V."/>
        </authorList>
    </citation>
    <scope>NUCLEOTIDE SEQUENCE</scope>
</reference>